<evidence type="ECO:0008006" key="3">
    <source>
        <dbReference type="Google" id="ProtNLM"/>
    </source>
</evidence>
<keyword evidence="2" id="KW-1185">Reference proteome</keyword>
<dbReference type="Proteomes" id="UP001276840">
    <property type="component" value="Unassembled WGS sequence"/>
</dbReference>
<proteinExistence type="predicted"/>
<gene>
    <name evidence="1" type="ORF">RFM68_31115</name>
</gene>
<organism evidence="1 2">
    <name type="scientific">Mesorhizobium montanum</name>
    <dbReference type="NCBI Taxonomy" id="3072323"/>
    <lineage>
        <taxon>Bacteria</taxon>
        <taxon>Pseudomonadati</taxon>
        <taxon>Pseudomonadota</taxon>
        <taxon>Alphaproteobacteria</taxon>
        <taxon>Hyphomicrobiales</taxon>
        <taxon>Phyllobacteriaceae</taxon>
        <taxon>Mesorhizobium</taxon>
    </lineage>
</organism>
<protein>
    <recommendedName>
        <fullName evidence="3">Transposase</fullName>
    </recommendedName>
</protein>
<evidence type="ECO:0000313" key="2">
    <source>
        <dbReference type="Proteomes" id="UP001276840"/>
    </source>
</evidence>
<dbReference type="EMBL" id="JAVIJF010000033">
    <property type="protein sequence ID" value="MDX8528929.1"/>
    <property type="molecule type" value="Genomic_DNA"/>
</dbReference>
<evidence type="ECO:0000313" key="1">
    <source>
        <dbReference type="EMBL" id="MDX8528929.1"/>
    </source>
</evidence>
<reference evidence="1 2" key="1">
    <citation type="submission" date="2023-08" db="EMBL/GenBank/DDBJ databases">
        <title>Implementing the SeqCode for naming new Mesorhizobium species isolated from Vachellia karroo root nodules.</title>
        <authorList>
            <person name="Van Lill M."/>
        </authorList>
    </citation>
    <scope>NUCLEOTIDE SEQUENCE [LARGE SCALE GENOMIC DNA]</scope>
    <source>
        <strain evidence="1 2">MSK 1335</strain>
    </source>
</reference>
<accession>A0ABU4ZU45</accession>
<name>A0ABU4ZU45_9HYPH</name>
<sequence length="108" mass="11822">MTDSGFLREAVFKELREELQAIPAKPQSPAMCCARFIDQAENRKYMQMGPVEASSGYAAGLSLFRIGVCPSETVRDNQSTRTVGGAPNCSATECQRLADDTRASRFPK</sequence>
<dbReference type="RefSeq" id="WP_320236805.1">
    <property type="nucleotide sequence ID" value="NZ_JAVIJF010000033.1"/>
</dbReference>
<comment type="caution">
    <text evidence="1">The sequence shown here is derived from an EMBL/GenBank/DDBJ whole genome shotgun (WGS) entry which is preliminary data.</text>
</comment>